<feature type="transmembrane region" description="Helical" evidence="7">
    <location>
        <begin position="405"/>
        <end position="425"/>
    </location>
</feature>
<evidence type="ECO:0000259" key="8">
    <source>
        <dbReference type="Pfam" id="PF05425"/>
    </source>
</evidence>
<accession>A0ABQ6ITB3</accession>
<feature type="compositionally biased region" description="Basic and acidic residues" evidence="6">
    <location>
        <begin position="657"/>
        <end position="673"/>
    </location>
</feature>
<protein>
    <submittedName>
        <fullName evidence="9">Copper resistance protein D</fullName>
    </submittedName>
</protein>
<gene>
    <name evidence="9" type="ORF">GCM10025883_32290</name>
</gene>
<feature type="transmembrane region" description="Helical" evidence="7">
    <location>
        <begin position="484"/>
        <end position="507"/>
    </location>
</feature>
<feature type="transmembrane region" description="Helical" evidence="7">
    <location>
        <begin position="171"/>
        <end position="192"/>
    </location>
</feature>
<evidence type="ECO:0000313" key="10">
    <source>
        <dbReference type="Proteomes" id="UP001157126"/>
    </source>
</evidence>
<evidence type="ECO:0000313" key="9">
    <source>
        <dbReference type="EMBL" id="GMA41184.1"/>
    </source>
</evidence>
<evidence type="ECO:0000256" key="1">
    <source>
        <dbReference type="ARBA" id="ARBA00004651"/>
    </source>
</evidence>
<feature type="transmembrane region" description="Helical" evidence="7">
    <location>
        <begin position="204"/>
        <end position="224"/>
    </location>
</feature>
<sequence length="682" mass="73211">MAISERTRSSRHASPRVAVTGLAGVIALVALIVAGQVGGVFEGAAGFADGGALARWGVPVARTTLDVSASITIGLLLLAGTIVPERNSTDRRRTACRIATVTGSVWVLASLALTILSISNLSGVHVTDPMFGAQVSSVIWEFEYFRTLFISTLIALAATLLAAGARTPTSITWAAALGVVAMLVLALIGHSAGAAAHDTAVNSIAVHMAAAAVWMGGLAALVILRPTLGQDLPVVAHRYSHLAIWAYGGIAVSGVVNASLRISGDSGLATPYGMLVVVKVVAFVLLGLAGWRMRSSLLQRLTGDDRDGRIFARLAALEITLMALAMGVAVALSRSAPPVPQRESPDIVTSLTGYPDPGPPSTLDWLTMFRIDWIFFAASVLAVGLYVAGVVRLHRRGDVWPWHRTVLWILGWALFVWTTSGAPGIYGRLTFSGHMLMHMTLTMGVPPLLAFGAPLTLASRALAARRDKTMGPREIMLATAHSRWMSFWANPVVAGANFAGSLYLFYFSDLFELALRTHVGHMAMIVHFMLAGYVFSWALIGIDPGPKRWAPSLRLVLLFATMSFHAFFGVAIISMTTLLAEDYFTQLALPWVGDLLADQQTGGGITWGIGEIPMLFLALLVALTWMRSDESEAKRRDRQAARDDDAELEAYNEAMRARGEAMRRADEAEDARYRARHPGHGR</sequence>
<feature type="transmembrane region" description="Helical" evidence="7">
    <location>
        <begin position="310"/>
        <end position="332"/>
    </location>
</feature>
<feature type="transmembrane region" description="Helical" evidence="7">
    <location>
        <begin position="445"/>
        <end position="463"/>
    </location>
</feature>
<feature type="transmembrane region" description="Helical" evidence="7">
    <location>
        <begin position="144"/>
        <end position="164"/>
    </location>
</feature>
<feature type="transmembrane region" description="Helical" evidence="7">
    <location>
        <begin position="67"/>
        <end position="84"/>
    </location>
</feature>
<feature type="transmembrane region" description="Helical" evidence="7">
    <location>
        <begin position="373"/>
        <end position="393"/>
    </location>
</feature>
<dbReference type="Pfam" id="PF05425">
    <property type="entry name" value="CopD"/>
    <property type="match status" value="1"/>
</dbReference>
<feature type="transmembrane region" description="Helical" evidence="7">
    <location>
        <begin position="269"/>
        <end position="289"/>
    </location>
</feature>
<keyword evidence="2" id="KW-1003">Cell membrane</keyword>
<feature type="transmembrane region" description="Helical" evidence="7">
    <location>
        <begin position="552"/>
        <end position="580"/>
    </location>
</feature>
<evidence type="ECO:0000256" key="5">
    <source>
        <dbReference type="ARBA" id="ARBA00023136"/>
    </source>
</evidence>
<organism evidence="9 10">
    <name type="scientific">Mobilicoccus caccae</name>
    <dbReference type="NCBI Taxonomy" id="1859295"/>
    <lineage>
        <taxon>Bacteria</taxon>
        <taxon>Bacillati</taxon>
        <taxon>Actinomycetota</taxon>
        <taxon>Actinomycetes</taxon>
        <taxon>Micrococcales</taxon>
        <taxon>Dermatophilaceae</taxon>
        <taxon>Mobilicoccus</taxon>
    </lineage>
</organism>
<dbReference type="InterPro" id="IPR032694">
    <property type="entry name" value="CopC/D"/>
</dbReference>
<keyword evidence="3 7" id="KW-0812">Transmembrane</keyword>
<dbReference type="Pfam" id="PF09678">
    <property type="entry name" value="Caa3_CtaG"/>
    <property type="match status" value="1"/>
</dbReference>
<feature type="region of interest" description="Disordered" evidence="6">
    <location>
        <begin position="657"/>
        <end position="682"/>
    </location>
</feature>
<evidence type="ECO:0000256" key="2">
    <source>
        <dbReference type="ARBA" id="ARBA00022475"/>
    </source>
</evidence>
<feature type="transmembrane region" description="Helical" evidence="7">
    <location>
        <begin position="105"/>
        <end position="124"/>
    </location>
</feature>
<dbReference type="EMBL" id="BSUO01000001">
    <property type="protein sequence ID" value="GMA41184.1"/>
    <property type="molecule type" value="Genomic_DNA"/>
</dbReference>
<keyword evidence="10" id="KW-1185">Reference proteome</keyword>
<feature type="transmembrane region" description="Helical" evidence="7">
    <location>
        <begin position="244"/>
        <end position="263"/>
    </location>
</feature>
<comment type="subcellular location">
    <subcellularLocation>
        <location evidence="1">Cell membrane</location>
        <topology evidence="1">Multi-pass membrane protein</topology>
    </subcellularLocation>
</comment>
<dbReference type="RefSeq" id="WP_284304757.1">
    <property type="nucleotide sequence ID" value="NZ_BSUO01000001.1"/>
</dbReference>
<evidence type="ECO:0000256" key="3">
    <source>
        <dbReference type="ARBA" id="ARBA00022692"/>
    </source>
</evidence>
<name>A0ABQ6ITB3_9MICO</name>
<feature type="transmembrane region" description="Helical" evidence="7">
    <location>
        <begin position="605"/>
        <end position="626"/>
    </location>
</feature>
<keyword evidence="5 7" id="KW-0472">Membrane</keyword>
<comment type="caution">
    <text evidence="9">The sequence shown here is derived from an EMBL/GenBank/DDBJ whole genome shotgun (WGS) entry which is preliminary data.</text>
</comment>
<dbReference type="InterPro" id="IPR008457">
    <property type="entry name" value="Cu-R_CopD_dom"/>
</dbReference>
<dbReference type="PANTHER" id="PTHR34820">
    <property type="entry name" value="INNER MEMBRANE PROTEIN YEBZ"/>
    <property type="match status" value="1"/>
</dbReference>
<feature type="transmembrane region" description="Helical" evidence="7">
    <location>
        <begin position="21"/>
        <end position="47"/>
    </location>
</feature>
<evidence type="ECO:0000256" key="4">
    <source>
        <dbReference type="ARBA" id="ARBA00022989"/>
    </source>
</evidence>
<reference evidence="10" key="1">
    <citation type="journal article" date="2019" name="Int. J. Syst. Evol. Microbiol.">
        <title>The Global Catalogue of Microorganisms (GCM) 10K type strain sequencing project: providing services to taxonomists for standard genome sequencing and annotation.</title>
        <authorList>
            <consortium name="The Broad Institute Genomics Platform"/>
            <consortium name="The Broad Institute Genome Sequencing Center for Infectious Disease"/>
            <person name="Wu L."/>
            <person name="Ma J."/>
        </authorList>
    </citation>
    <scope>NUCLEOTIDE SEQUENCE [LARGE SCALE GENOMIC DNA]</scope>
    <source>
        <strain evidence="10">NBRC 113072</strain>
    </source>
</reference>
<evidence type="ECO:0000256" key="7">
    <source>
        <dbReference type="SAM" id="Phobius"/>
    </source>
</evidence>
<keyword evidence="4 7" id="KW-1133">Transmembrane helix</keyword>
<proteinExistence type="predicted"/>
<dbReference type="PANTHER" id="PTHR34820:SF4">
    <property type="entry name" value="INNER MEMBRANE PROTEIN YEBZ"/>
    <property type="match status" value="1"/>
</dbReference>
<dbReference type="Proteomes" id="UP001157126">
    <property type="component" value="Unassembled WGS sequence"/>
</dbReference>
<feature type="domain" description="Copper resistance protein D" evidence="8">
    <location>
        <begin position="235"/>
        <end position="332"/>
    </location>
</feature>
<dbReference type="InterPro" id="IPR019108">
    <property type="entry name" value="Caa3_assmbl_CtaG-rel"/>
</dbReference>
<feature type="transmembrane region" description="Helical" evidence="7">
    <location>
        <begin position="519"/>
        <end position="540"/>
    </location>
</feature>
<evidence type="ECO:0000256" key="6">
    <source>
        <dbReference type="SAM" id="MobiDB-lite"/>
    </source>
</evidence>